<evidence type="ECO:0000256" key="2">
    <source>
        <dbReference type="PROSITE-ProRule" id="PRU00176"/>
    </source>
</evidence>
<dbReference type="Pfam" id="PF00076">
    <property type="entry name" value="RRM_1"/>
    <property type="match status" value="2"/>
</dbReference>
<dbReference type="HOGENOM" id="CLU_050545_2_0_1"/>
<feature type="region of interest" description="Disordered" evidence="3">
    <location>
        <begin position="324"/>
        <end position="355"/>
    </location>
</feature>
<dbReference type="OrthoDB" id="272703at2759"/>
<dbReference type="Gene3D" id="3.30.70.330">
    <property type="match status" value="2"/>
</dbReference>
<feature type="region of interest" description="Disordered" evidence="3">
    <location>
        <begin position="1"/>
        <end position="86"/>
    </location>
</feature>
<feature type="compositionally biased region" description="Pro residues" evidence="3">
    <location>
        <begin position="1"/>
        <end position="11"/>
    </location>
</feature>
<feature type="region of interest" description="Disordered" evidence="3">
    <location>
        <begin position="163"/>
        <end position="226"/>
    </location>
</feature>
<evidence type="ECO:0000313" key="5">
    <source>
        <dbReference type="EMBL" id="EXJ61120.1"/>
    </source>
</evidence>
<feature type="domain" description="RRM" evidence="4">
    <location>
        <begin position="86"/>
        <end position="165"/>
    </location>
</feature>
<dbReference type="GO" id="GO:0003723">
    <property type="term" value="F:RNA binding"/>
    <property type="evidence" value="ECO:0007669"/>
    <property type="project" value="UniProtKB-UniRule"/>
</dbReference>
<dbReference type="InterPro" id="IPR012677">
    <property type="entry name" value="Nucleotide-bd_a/b_plait_sf"/>
</dbReference>
<evidence type="ECO:0000256" key="1">
    <source>
        <dbReference type="ARBA" id="ARBA00022884"/>
    </source>
</evidence>
<keyword evidence="1 2" id="KW-0694">RNA-binding</keyword>
<dbReference type="RefSeq" id="XP_007757473.1">
    <property type="nucleotide sequence ID" value="XM_007759283.1"/>
</dbReference>
<evidence type="ECO:0000313" key="6">
    <source>
        <dbReference type="Proteomes" id="UP000019473"/>
    </source>
</evidence>
<protein>
    <recommendedName>
        <fullName evidence="4">RRM domain-containing protein</fullName>
    </recommendedName>
</protein>
<keyword evidence="6" id="KW-1185">Reference proteome</keyword>
<name>W9W801_9EURO</name>
<feature type="compositionally biased region" description="Polar residues" evidence="3">
    <location>
        <begin position="12"/>
        <end position="25"/>
    </location>
</feature>
<dbReference type="InterPro" id="IPR035979">
    <property type="entry name" value="RBD_domain_sf"/>
</dbReference>
<sequence length="355" mass="38886">MEEASSPPPPQRQAQTFRSTASSNWRMKDDSPRPEQQQQTRARYTRGQNGGGGGGGGAHNGNAQSHSRNRDVHHLASSSEEGTPGTRLYVGNLLYTAQRPDIEGLFKNYGFNVVGVSMSTDPFTGRNPSYCFVDLDSADEAQRAMSELNGVDVLGRALRVSPGVAKRHGQGGGPGGGNEMRTKDYERGQGRARGVRETREQKDGEYNPTFDRGNRGDAQTHWTAPQAEGRRLYFGNMPRIEPQSAHDQEIQELFAQYAPGIALSAVSKQVSPRPAPKPEHGNNQYYCFVDLEKGEDVDAAIEALDGKQGSWGGNVRVNRARTSDRKVVKEQGMLNQERRSLGEGSWRRASAPTGE</sequence>
<accession>W9W801</accession>
<dbReference type="STRING" id="1182544.W9W801"/>
<dbReference type="EMBL" id="AMGW01000003">
    <property type="protein sequence ID" value="EXJ61120.1"/>
    <property type="molecule type" value="Genomic_DNA"/>
</dbReference>
<comment type="caution">
    <text evidence="5">The sequence shown here is derived from an EMBL/GenBank/DDBJ whole genome shotgun (WGS) entry which is preliminary data.</text>
</comment>
<reference evidence="5 6" key="1">
    <citation type="submission" date="2013-03" db="EMBL/GenBank/DDBJ databases">
        <title>The Genome Sequence of Cladophialophora yegresii CBS 114405.</title>
        <authorList>
            <consortium name="The Broad Institute Genomics Platform"/>
            <person name="Cuomo C."/>
            <person name="de Hoog S."/>
            <person name="Gorbushina A."/>
            <person name="Walker B."/>
            <person name="Young S.K."/>
            <person name="Zeng Q."/>
            <person name="Gargeya S."/>
            <person name="Fitzgerald M."/>
            <person name="Haas B."/>
            <person name="Abouelleil A."/>
            <person name="Allen A.W."/>
            <person name="Alvarado L."/>
            <person name="Arachchi H.M."/>
            <person name="Berlin A.M."/>
            <person name="Chapman S.B."/>
            <person name="Gainer-Dewar J."/>
            <person name="Goldberg J."/>
            <person name="Griggs A."/>
            <person name="Gujja S."/>
            <person name="Hansen M."/>
            <person name="Howarth C."/>
            <person name="Imamovic A."/>
            <person name="Ireland A."/>
            <person name="Larimer J."/>
            <person name="McCowan C."/>
            <person name="Murphy C."/>
            <person name="Pearson M."/>
            <person name="Poon T.W."/>
            <person name="Priest M."/>
            <person name="Roberts A."/>
            <person name="Saif S."/>
            <person name="Shea T."/>
            <person name="Sisk P."/>
            <person name="Sykes S."/>
            <person name="Wortman J."/>
            <person name="Nusbaum C."/>
            <person name="Birren B."/>
        </authorList>
    </citation>
    <scope>NUCLEOTIDE SEQUENCE [LARGE SCALE GENOMIC DNA]</scope>
    <source>
        <strain evidence="5 6">CBS 114405</strain>
    </source>
</reference>
<dbReference type="SUPFAM" id="SSF54928">
    <property type="entry name" value="RNA-binding domain, RBD"/>
    <property type="match status" value="2"/>
</dbReference>
<dbReference type="PANTHER" id="PTHR21245">
    <property type="entry name" value="HETEROGENEOUS NUCLEAR RIBONUCLEOPROTEIN"/>
    <property type="match status" value="1"/>
</dbReference>
<dbReference type="PROSITE" id="PS50102">
    <property type="entry name" value="RRM"/>
    <property type="match status" value="2"/>
</dbReference>
<proteinExistence type="predicted"/>
<dbReference type="SMART" id="SM00360">
    <property type="entry name" value="RRM"/>
    <property type="match status" value="2"/>
</dbReference>
<evidence type="ECO:0000256" key="3">
    <source>
        <dbReference type="SAM" id="MobiDB-lite"/>
    </source>
</evidence>
<evidence type="ECO:0000259" key="4">
    <source>
        <dbReference type="PROSITE" id="PS50102"/>
    </source>
</evidence>
<gene>
    <name evidence="5" type="ORF">A1O7_05273</name>
</gene>
<feature type="domain" description="RRM" evidence="4">
    <location>
        <begin position="230"/>
        <end position="322"/>
    </location>
</feature>
<dbReference type="Proteomes" id="UP000019473">
    <property type="component" value="Unassembled WGS sequence"/>
</dbReference>
<dbReference type="CDD" id="cd00590">
    <property type="entry name" value="RRM_SF"/>
    <property type="match status" value="2"/>
</dbReference>
<dbReference type="VEuPathDB" id="FungiDB:A1O7_05273"/>
<dbReference type="InterPro" id="IPR000504">
    <property type="entry name" value="RRM_dom"/>
</dbReference>
<dbReference type="eggNOG" id="ENOG502S58E">
    <property type="taxonomic scope" value="Eukaryota"/>
</dbReference>
<feature type="compositionally biased region" description="Gly residues" evidence="3">
    <location>
        <begin position="48"/>
        <end position="59"/>
    </location>
</feature>
<organism evidence="5 6">
    <name type="scientific">Cladophialophora yegresii CBS 114405</name>
    <dbReference type="NCBI Taxonomy" id="1182544"/>
    <lineage>
        <taxon>Eukaryota</taxon>
        <taxon>Fungi</taxon>
        <taxon>Dikarya</taxon>
        <taxon>Ascomycota</taxon>
        <taxon>Pezizomycotina</taxon>
        <taxon>Eurotiomycetes</taxon>
        <taxon>Chaetothyriomycetidae</taxon>
        <taxon>Chaetothyriales</taxon>
        <taxon>Herpotrichiellaceae</taxon>
        <taxon>Cladophialophora</taxon>
    </lineage>
</organism>
<dbReference type="GeneID" id="19179858"/>
<feature type="compositionally biased region" description="Basic and acidic residues" evidence="3">
    <location>
        <begin position="180"/>
        <end position="205"/>
    </location>
</feature>
<dbReference type="AlphaFoldDB" id="W9W801"/>